<accession>A0A6A6HN45</accession>
<dbReference type="SUPFAM" id="SSF51735">
    <property type="entry name" value="NAD(P)-binding Rossmann-fold domains"/>
    <property type="match status" value="1"/>
</dbReference>
<dbReference type="InterPro" id="IPR050425">
    <property type="entry name" value="NAD(P)_dehydrat-like"/>
</dbReference>
<reference evidence="4" key="1">
    <citation type="journal article" date="2020" name="Stud. Mycol.">
        <title>101 Dothideomycetes genomes: a test case for predicting lifestyles and emergence of pathogens.</title>
        <authorList>
            <person name="Haridas S."/>
            <person name="Albert R."/>
            <person name="Binder M."/>
            <person name="Bloem J."/>
            <person name="Labutti K."/>
            <person name="Salamov A."/>
            <person name="Andreopoulos B."/>
            <person name="Baker S."/>
            <person name="Barry K."/>
            <person name="Bills G."/>
            <person name="Bluhm B."/>
            <person name="Cannon C."/>
            <person name="Castanera R."/>
            <person name="Culley D."/>
            <person name="Daum C."/>
            <person name="Ezra D."/>
            <person name="Gonzalez J."/>
            <person name="Henrissat B."/>
            <person name="Kuo A."/>
            <person name="Liang C."/>
            <person name="Lipzen A."/>
            <person name="Lutzoni F."/>
            <person name="Magnuson J."/>
            <person name="Mondo S."/>
            <person name="Nolan M."/>
            <person name="Ohm R."/>
            <person name="Pangilinan J."/>
            <person name="Park H.-J."/>
            <person name="Ramirez L."/>
            <person name="Alfaro M."/>
            <person name="Sun H."/>
            <person name="Tritt A."/>
            <person name="Yoshinaga Y."/>
            <person name="Zwiers L.-H."/>
            <person name="Turgeon B."/>
            <person name="Goodwin S."/>
            <person name="Spatafora J."/>
            <person name="Crous P."/>
            <person name="Grigoriev I."/>
        </authorList>
    </citation>
    <scope>NUCLEOTIDE SEQUENCE</scope>
    <source>
        <strain evidence="4">Tuck. ex Michener</strain>
    </source>
</reference>
<evidence type="ECO:0000259" key="3">
    <source>
        <dbReference type="Pfam" id="PF01370"/>
    </source>
</evidence>
<protein>
    <submittedName>
        <fullName evidence="4">NAD(P)-binding protein</fullName>
    </submittedName>
</protein>
<organism evidence="4 5">
    <name type="scientific">Viridothelium virens</name>
    <name type="common">Speckled blister lichen</name>
    <name type="synonym">Trypethelium virens</name>
    <dbReference type="NCBI Taxonomy" id="1048519"/>
    <lineage>
        <taxon>Eukaryota</taxon>
        <taxon>Fungi</taxon>
        <taxon>Dikarya</taxon>
        <taxon>Ascomycota</taxon>
        <taxon>Pezizomycotina</taxon>
        <taxon>Dothideomycetes</taxon>
        <taxon>Dothideomycetes incertae sedis</taxon>
        <taxon>Trypetheliales</taxon>
        <taxon>Trypetheliaceae</taxon>
        <taxon>Viridothelium</taxon>
    </lineage>
</organism>
<dbReference type="PANTHER" id="PTHR10366">
    <property type="entry name" value="NAD DEPENDENT EPIMERASE/DEHYDRATASE"/>
    <property type="match status" value="1"/>
</dbReference>
<name>A0A6A6HN45_VIRVR</name>
<dbReference type="Proteomes" id="UP000800092">
    <property type="component" value="Unassembled WGS sequence"/>
</dbReference>
<evidence type="ECO:0000256" key="2">
    <source>
        <dbReference type="ARBA" id="ARBA00023445"/>
    </source>
</evidence>
<sequence>MAGDLILITGTTGHLGFRTLVLALEAGYKVRAALRDPSKAQKILNAPSIQRFNHLDSPLTFVTVPDLTIPGAYDDAVRDVTHIIHIASPLPSDQPVAPSDYSSVYVKPAVDGTLNLLESARQHSGPQLQRIVVTSSVVGLVDFATFYSGSAYFTPSARTPFARTPSPELPTEPGADFPVYTVAKAVALNEAEAWMHRHRGGAGDAAVSFDLVHVHPPFILGANELATSVREAISGSNSFVAQMVLGRKSPVPIPGTVVHLDDVAGAHVKALAPGVKVGQKGTRSFVVGGEAKDGVQWEDALKIVKKVFPAEVEQGVLPNDGKQPAVHAGADVKDAEEVLGIKHKGFEEMVRGVVGHVLEVAKAPGQQQELEKVKAELAQAE</sequence>
<keyword evidence="1" id="KW-0560">Oxidoreductase</keyword>
<dbReference type="PANTHER" id="PTHR10366:SF564">
    <property type="entry name" value="STEROL-4-ALPHA-CARBOXYLATE 3-DEHYDROGENASE, DECARBOXYLATING"/>
    <property type="match status" value="1"/>
</dbReference>
<dbReference type="EMBL" id="ML991772">
    <property type="protein sequence ID" value="KAF2239457.1"/>
    <property type="molecule type" value="Genomic_DNA"/>
</dbReference>
<keyword evidence="5" id="KW-1185">Reference proteome</keyword>
<evidence type="ECO:0000313" key="4">
    <source>
        <dbReference type="EMBL" id="KAF2239457.1"/>
    </source>
</evidence>
<dbReference type="GO" id="GO:0016616">
    <property type="term" value="F:oxidoreductase activity, acting on the CH-OH group of donors, NAD or NADP as acceptor"/>
    <property type="evidence" value="ECO:0007669"/>
    <property type="project" value="TreeGrafter"/>
</dbReference>
<dbReference type="Pfam" id="PF01370">
    <property type="entry name" value="Epimerase"/>
    <property type="match status" value="1"/>
</dbReference>
<dbReference type="AlphaFoldDB" id="A0A6A6HN45"/>
<dbReference type="InterPro" id="IPR001509">
    <property type="entry name" value="Epimerase_deHydtase"/>
</dbReference>
<dbReference type="Gene3D" id="3.40.50.720">
    <property type="entry name" value="NAD(P)-binding Rossmann-like Domain"/>
    <property type="match status" value="1"/>
</dbReference>
<dbReference type="OrthoDB" id="2735536at2759"/>
<gene>
    <name evidence="4" type="ORF">EV356DRAFT_513775</name>
</gene>
<evidence type="ECO:0000256" key="1">
    <source>
        <dbReference type="ARBA" id="ARBA00023002"/>
    </source>
</evidence>
<comment type="similarity">
    <text evidence="2">Belongs to the NAD(P)-dependent epimerase/dehydratase family. Dihydroflavonol-4-reductase subfamily.</text>
</comment>
<dbReference type="InterPro" id="IPR036291">
    <property type="entry name" value="NAD(P)-bd_dom_sf"/>
</dbReference>
<evidence type="ECO:0000313" key="5">
    <source>
        <dbReference type="Proteomes" id="UP000800092"/>
    </source>
</evidence>
<proteinExistence type="inferred from homology"/>
<feature type="domain" description="NAD-dependent epimerase/dehydratase" evidence="3">
    <location>
        <begin position="6"/>
        <end position="273"/>
    </location>
</feature>